<name>A0A3L7ZRV3_PARDI</name>
<gene>
    <name evidence="1" type="ORF">D7V78_04985</name>
</gene>
<evidence type="ECO:0000313" key="1">
    <source>
        <dbReference type="EMBL" id="RLT74468.1"/>
    </source>
</evidence>
<comment type="caution">
    <text evidence="1">The sequence shown here is derived from an EMBL/GenBank/DDBJ whole genome shotgun (WGS) entry which is preliminary data.</text>
</comment>
<dbReference type="RefSeq" id="WP_121735261.1">
    <property type="nucleotide sequence ID" value="NZ_CP081908.1"/>
</dbReference>
<protein>
    <submittedName>
        <fullName evidence="1">Uncharacterized protein</fullName>
    </submittedName>
</protein>
<evidence type="ECO:0000313" key="2">
    <source>
        <dbReference type="Proteomes" id="UP000278164"/>
    </source>
</evidence>
<sequence>MREGKLFINDKDAYTNYGVFLAKDRGGTYDNLSALLTPPPAKRHTTVDYRERDGEEADVSDVRFEARDISLRLAMITDNEQEFRTKYKGFIEVLRSGLLNVRVSEIGKTYKLYYLSCPGTVMKTRLRTTGRLAAIWTVKFREPKPDF</sequence>
<dbReference type="Proteomes" id="UP000278164">
    <property type="component" value="Unassembled WGS sequence"/>
</dbReference>
<accession>A0A3L7ZRV3</accession>
<organism evidence="1 2">
    <name type="scientific">Parabacteroides distasonis</name>
    <dbReference type="NCBI Taxonomy" id="823"/>
    <lineage>
        <taxon>Bacteria</taxon>
        <taxon>Pseudomonadati</taxon>
        <taxon>Bacteroidota</taxon>
        <taxon>Bacteroidia</taxon>
        <taxon>Bacteroidales</taxon>
        <taxon>Tannerellaceae</taxon>
        <taxon>Parabacteroides</taxon>
    </lineage>
</organism>
<dbReference type="EMBL" id="RAYI01000007">
    <property type="protein sequence ID" value="RLT74468.1"/>
    <property type="molecule type" value="Genomic_DNA"/>
</dbReference>
<proteinExistence type="predicted"/>
<dbReference type="OrthoDB" id="1068481at2"/>
<reference evidence="1 2" key="1">
    <citation type="submission" date="2018-09" db="EMBL/GenBank/DDBJ databases">
        <title>Murine metabolic-syndrome-specific gut microbial biobank.</title>
        <authorList>
            <person name="Liu C."/>
        </authorList>
    </citation>
    <scope>NUCLEOTIDE SEQUENCE [LARGE SCALE GENOMIC DNA]</scope>
    <source>
        <strain evidence="1 2">8-P5</strain>
    </source>
</reference>
<dbReference type="AlphaFoldDB" id="A0A3L7ZRV3"/>